<dbReference type="AlphaFoldDB" id="A0A4P6EEA4"/>
<evidence type="ECO:0000259" key="3">
    <source>
        <dbReference type="Pfam" id="PF01590"/>
    </source>
</evidence>
<evidence type="ECO:0000313" key="5">
    <source>
        <dbReference type="Proteomes" id="UP000293995"/>
    </source>
</evidence>
<protein>
    <recommendedName>
        <fullName evidence="3">GAF domain-containing protein</fullName>
    </recommendedName>
</protein>
<reference evidence="4 5" key="1">
    <citation type="submission" date="2019-01" db="EMBL/GenBank/DDBJ databases">
        <title>Genome sequencing of strain DFW100M-13.</title>
        <authorList>
            <person name="Heo J."/>
            <person name="Kim S.-J."/>
            <person name="Kim J.-S."/>
            <person name="Hong S.-B."/>
            <person name="Kwon S.-W."/>
        </authorList>
    </citation>
    <scope>NUCLEOTIDE SEQUENCE [LARGE SCALE GENOMIC DNA]</scope>
    <source>
        <strain evidence="4 5">DFW100M-13</strain>
    </source>
</reference>
<keyword evidence="1" id="KW-0040">ANK repeat</keyword>
<feature type="region of interest" description="Disordered" evidence="2">
    <location>
        <begin position="1"/>
        <end position="21"/>
    </location>
</feature>
<dbReference type="PROSITE" id="PS50297">
    <property type="entry name" value="ANK_REP_REGION"/>
    <property type="match status" value="1"/>
</dbReference>
<dbReference type="InterPro" id="IPR002110">
    <property type="entry name" value="Ankyrin_rpt"/>
</dbReference>
<accession>A0A4P6EEA4</accession>
<dbReference type="Pfam" id="PF01590">
    <property type="entry name" value="GAF"/>
    <property type="match status" value="1"/>
</dbReference>
<evidence type="ECO:0000256" key="2">
    <source>
        <dbReference type="SAM" id="MobiDB-lite"/>
    </source>
</evidence>
<keyword evidence="5" id="KW-1185">Reference proteome</keyword>
<feature type="repeat" description="ANK" evidence="1">
    <location>
        <begin position="361"/>
        <end position="397"/>
    </location>
</feature>
<gene>
    <name evidence="4" type="ORF">ET475_12020</name>
</gene>
<dbReference type="PROSITE" id="PS50088">
    <property type="entry name" value="ANK_REPEAT"/>
    <property type="match status" value="1"/>
</dbReference>
<sequence>MDHPTRLLPVGTRPVDDNRDDHYDDYLEQRFEETRNAIAQEVPALPGLRVQAIGHTRTIRTLEPVGLAPSDPGAVIDLVYLHGRLPRTGRVSWPLVLDENSYAATAADVERTIAETLDCSETTVMVGTSLGDTPLIRALSATRRSPGARLAVLTRGQFANPDDDLEILNLSLARARARELNYTPLFPDFNGQAAQLITEAAMRTAFGSRTTAYTQRLGEWWDSWVVQGGRDANMPQRLREIVTTICALLDSPLPETPLDHVAERHQLELWVRADPTGRSRSLTRWARSLHATPAGVDGKTERLERNSYLAPVRALVEGRASRLDVEDLEQGRASSTRYTWRSFLCVPIRVDNCIVGVLSLASSLPLHEASMNGSEEATARVVEVLLAEGTELLAVQN</sequence>
<dbReference type="EMBL" id="CP035494">
    <property type="protein sequence ID" value="QAY60640.1"/>
    <property type="molecule type" value="Genomic_DNA"/>
</dbReference>
<dbReference type="Proteomes" id="UP000293995">
    <property type="component" value="Chromosome"/>
</dbReference>
<proteinExistence type="predicted"/>
<feature type="domain" description="GAF" evidence="3">
    <location>
        <begin position="310"/>
        <end position="368"/>
    </location>
</feature>
<dbReference type="RefSeq" id="WP_129390456.1">
    <property type="nucleotide sequence ID" value="NZ_CP035494.1"/>
</dbReference>
<evidence type="ECO:0000313" key="4">
    <source>
        <dbReference type="EMBL" id="QAY60640.1"/>
    </source>
</evidence>
<evidence type="ECO:0000256" key="1">
    <source>
        <dbReference type="PROSITE-ProRule" id="PRU00023"/>
    </source>
</evidence>
<organism evidence="4 5">
    <name type="scientific">Microbacterium protaetiae</name>
    <dbReference type="NCBI Taxonomy" id="2509458"/>
    <lineage>
        <taxon>Bacteria</taxon>
        <taxon>Bacillati</taxon>
        <taxon>Actinomycetota</taxon>
        <taxon>Actinomycetes</taxon>
        <taxon>Micrococcales</taxon>
        <taxon>Microbacteriaceae</taxon>
        <taxon>Microbacterium</taxon>
    </lineage>
</organism>
<dbReference type="InterPro" id="IPR003018">
    <property type="entry name" value="GAF"/>
</dbReference>
<dbReference type="KEGG" id="mprt:ET475_12020"/>
<dbReference type="OrthoDB" id="3829499at2"/>
<name>A0A4P6EEA4_9MICO</name>